<evidence type="ECO:0000313" key="1">
    <source>
        <dbReference type="EMBL" id="MBX71103.1"/>
    </source>
</evidence>
<organism evidence="1">
    <name type="scientific">Rhizophora mucronata</name>
    <name type="common">Asiatic mangrove</name>
    <dbReference type="NCBI Taxonomy" id="61149"/>
    <lineage>
        <taxon>Eukaryota</taxon>
        <taxon>Viridiplantae</taxon>
        <taxon>Streptophyta</taxon>
        <taxon>Embryophyta</taxon>
        <taxon>Tracheophyta</taxon>
        <taxon>Spermatophyta</taxon>
        <taxon>Magnoliopsida</taxon>
        <taxon>eudicotyledons</taxon>
        <taxon>Gunneridae</taxon>
        <taxon>Pentapetalae</taxon>
        <taxon>rosids</taxon>
        <taxon>fabids</taxon>
        <taxon>Malpighiales</taxon>
        <taxon>Rhizophoraceae</taxon>
        <taxon>Rhizophora</taxon>
    </lineage>
</organism>
<reference evidence="1" key="1">
    <citation type="submission" date="2018-02" db="EMBL/GenBank/DDBJ databases">
        <title>Rhizophora mucronata_Transcriptome.</title>
        <authorList>
            <person name="Meera S.P."/>
            <person name="Sreeshan A."/>
            <person name="Augustine A."/>
        </authorList>
    </citation>
    <scope>NUCLEOTIDE SEQUENCE</scope>
    <source>
        <tissue evidence="1">Leaf</tissue>
    </source>
</reference>
<dbReference type="EMBL" id="GGEC01090619">
    <property type="protein sequence ID" value="MBX71103.1"/>
    <property type="molecule type" value="Transcribed_RNA"/>
</dbReference>
<name>A0A2P2QVS8_RHIMU</name>
<sequence length="38" mass="4471">MSMSARLVIVVSLHSKHWVGTELVTRGPRPRLRRKRLF</sequence>
<accession>A0A2P2QVS8</accession>
<dbReference type="AlphaFoldDB" id="A0A2P2QVS8"/>
<proteinExistence type="predicted"/>
<protein>
    <submittedName>
        <fullName evidence="1">Zinc finger family protein</fullName>
    </submittedName>
</protein>